<dbReference type="AlphaFoldDB" id="A0A5C1PY91"/>
<dbReference type="NCBIfam" id="TIGR00254">
    <property type="entry name" value="GGDEF"/>
    <property type="match status" value="1"/>
</dbReference>
<proteinExistence type="predicted"/>
<dbReference type="InterPro" id="IPR000160">
    <property type="entry name" value="GGDEF_dom"/>
</dbReference>
<dbReference type="KEGG" id="snn:EWH46_07660"/>
<evidence type="ECO:0000313" key="6">
    <source>
        <dbReference type="Proteomes" id="UP000323522"/>
    </source>
</evidence>
<dbReference type="CDD" id="cd01948">
    <property type="entry name" value="EAL"/>
    <property type="match status" value="1"/>
</dbReference>
<dbReference type="Gene3D" id="3.30.450.20">
    <property type="entry name" value="PAS domain"/>
    <property type="match status" value="1"/>
</dbReference>
<dbReference type="PANTHER" id="PTHR44757:SF2">
    <property type="entry name" value="BIOFILM ARCHITECTURE MAINTENANCE PROTEIN MBAA"/>
    <property type="match status" value="1"/>
</dbReference>
<dbReference type="Pfam" id="PF00563">
    <property type="entry name" value="EAL"/>
    <property type="match status" value="1"/>
</dbReference>
<evidence type="ECO:0000313" key="4">
    <source>
        <dbReference type="EMBL" id="MET3603203.1"/>
    </source>
</evidence>
<dbReference type="CDD" id="cd01949">
    <property type="entry name" value="GGDEF"/>
    <property type="match status" value="1"/>
</dbReference>
<dbReference type="InterPro" id="IPR043128">
    <property type="entry name" value="Rev_trsase/Diguanyl_cyclase"/>
</dbReference>
<dbReference type="SUPFAM" id="SSF55785">
    <property type="entry name" value="PYP-like sensor domain (PAS domain)"/>
    <property type="match status" value="1"/>
</dbReference>
<name>A0A5C1PY91_9BURK</name>
<dbReference type="SMART" id="SM00052">
    <property type="entry name" value="EAL"/>
    <property type="match status" value="1"/>
</dbReference>
<dbReference type="EMBL" id="CP035708">
    <property type="protein sequence ID" value="QEN00665.1"/>
    <property type="molecule type" value="Genomic_DNA"/>
</dbReference>
<dbReference type="PROSITE" id="PS50883">
    <property type="entry name" value="EAL"/>
    <property type="match status" value="1"/>
</dbReference>
<evidence type="ECO:0000313" key="5">
    <source>
        <dbReference type="EMBL" id="QEN00665.1"/>
    </source>
</evidence>
<dbReference type="SMART" id="SM00267">
    <property type="entry name" value="GGDEF"/>
    <property type="match status" value="1"/>
</dbReference>
<dbReference type="InterPro" id="IPR035965">
    <property type="entry name" value="PAS-like_dom_sf"/>
</dbReference>
<feature type="region of interest" description="Disordered" evidence="1">
    <location>
        <begin position="1"/>
        <end position="21"/>
    </location>
</feature>
<dbReference type="InterPro" id="IPR035919">
    <property type="entry name" value="EAL_sf"/>
</dbReference>
<protein>
    <submittedName>
        <fullName evidence="4">Diguanylate cyclase (GGDEF)-like protein</fullName>
    </submittedName>
    <submittedName>
        <fullName evidence="5">Phosphodiesterase</fullName>
    </submittedName>
</protein>
<keyword evidence="7" id="KW-1185">Reference proteome</keyword>
<dbReference type="PANTHER" id="PTHR44757">
    <property type="entry name" value="DIGUANYLATE CYCLASE DGCP"/>
    <property type="match status" value="1"/>
</dbReference>
<accession>A0A5C1PY91</accession>
<dbReference type="Gene3D" id="3.20.20.450">
    <property type="entry name" value="EAL domain"/>
    <property type="match status" value="1"/>
</dbReference>
<organism evidence="5 6">
    <name type="scientific">Sphaerotilus sulfidivorans</name>
    <dbReference type="NCBI Taxonomy" id="639200"/>
    <lineage>
        <taxon>Bacteria</taxon>
        <taxon>Pseudomonadati</taxon>
        <taxon>Pseudomonadota</taxon>
        <taxon>Betaproteobacteria</taxon>
        <taxon>Burkholderiales</taxon>
        <taxon>Sphaerotilaceae</taxon>
        <taxon>Sphaerotilus</taxon>
    </lineage>
</organism>
<dbReference type="Proteomes" id="UP000323522">
    <property type="component" value="Chromosome"/>
</dbReference>
<gene>
    <name evidence="4" type="ORF">ABIC99_000987</name>
    <name evidence="5" type="ORF">EWH46_07660</name>
</gene>
<dbReference type="Gene3D" id="3.30.70.270">
    <property type="match status" value="1"/>
</dbReference>
<feature type="domain" description="GGDEF" evidence="3">
    <location>
        <begin position="179"/>
        <end position="311"/>
    </location>
</feature>
<feature type="domain" description="EAL" evidence="2">
    <location>
        <begin position="319"/>
        <end position="578"/>
    </location>
</feature>
<dbReference type="Proteomes" id="UP001549111">
    <property type="component" value="Unassembled WGS sequence"/>
</dbReference>
<dbReference type="PROSITE" id="PS50887">
    <property type="entry name" value="GGDEF"/>
    <property type="match status" value="1"/>
</dbReference>
<evidence type="ECO:0000256" key="1">
    <source>
        <dbReference type="SAM" id="MobiDB-lite"/>
    </source>
</evidence>
<reference evidence="4 7" key="2">
    <citation type="submission" date="2024-06" db="EMBL/GenBank/DDBJ databases">
        <title>Genomic Encyclopedia of Type Strains, Phase IV (KMG-IV): sequencing the most valuable type-strain genomes for metagenomic binning, comparative biology and taxonomic classification.</title>
        <authorList>
            <person name="Goeker M."/>
        </authorList>
    </citation>
    <scope>NUCLEOTIDE SEQUENCE [LARGE SCALE GENOMIC DNA]</scope>
    <source>
        <strain evidence="4 7">D-501</strain>
    </source>
</reference>
<dbReference type="InterPro" id="IPR052155">
    <property type="entry name" value="Biofilm_reg_signaling"/>
</dbReference>
<dbReference type="InterPro" id="IPR029787">
    <property type="entry name" value="Nucleotide_cyclase"/>
</dbReference>
<reference evidence="5 6" key="1">
    <citation type="submission" date="2019-02" db="EMBL/GenBank/DDBJ databases">
        <title>Complete Genome Sequence and Methylome Analysis of Sphaerotilus natans subsp. sulfidivorans D-507.</title>
        <authorList>
            <person name="Fomenkov A."/>
            <person name="Gridneva E."/>
            <person name="Smolyakov D."/>
            <person name="Dubinina G."/>
            <person name="Vincze T."/>
            <person name="Grabovich M."/>
            <person name="Roberts R.J."/>
        </authorList>
    </citation>
    <scope>NUCLEOTIDE SEQUENCE [LARGE SCALE GENOMIC DNA]</scope>
    <source>
        <strain evidence="5 6">D-507</strain>
    </source>
</reference>
<dbReference type="SUPFAM" id="SSF141868">
    <property type="entry name" value="EAL domain-like"/>
    <property type="match status" value="1"/>
</dbReference>
<dbReference type="OrthoDB" id="9813903at2"/>
<sequence>MHEDRDTKWGAQPIAADTDTGADARADAEVGAAFDASPLDVLLSGIGECVVRVDAHWVVRHCNPAYLHGLGLPAARVIGQTPFAVRPDFEGSLFHRVIEACRRERRPRLGIGFSKAVGRWLMVRAFPFGDDIVALANDADEHTVGQFELAREALRDPLTGIDNKRALLAELEARLVQGRQGGLGLIGLRRFNAINDTLGHGLGDLALMEVVSRMQATLLEGEVLYRLTGVEFVLLSPACDEATLRERVMGMASRIAQPILLRDQIFVLGSLAGGVLFPSHGDEAPLLLRRAALALRQAKRDGTALALFDDELEAAGRLRAELEQDFRAVLRGTAPGSAGWLSLALQPKGRLRDRAVIGAEALIRWQHPVRGALTPASFLPIAQECQLMVELDRWVIDEVLRLQRLLIDGGHRLPISINLSVESLADLLLVENVQHAIERHGVPPELLEIEIPENALMRDVEVSTRVLSALSALGVRLSIDDFGTGYSSFAYLARFPVHTLKIDRSFVHDMVGQTSSRTIVHSLVRLSHALQLQVVAEGAETDEEMEMLRRMQCDAVQGFGYGRPQPFTQFLDFVHQRCGCGGAQVVPSSRPPVH</sequence>
<evidence type="ECO:0000259" key="3">
    <source>
        <dbReference type="PROSITE" id="PS50887"/>
    </source>
</evidence>
<dbReference type="EMBL" id="JBEPLS010000003">
    <property type="protein sequence ID" value="MET3603203.1"/>
    <property type="molecule type" value="Genomic_DNA"/>
</dbReference>
<dbReference type="SUPFAM" id="SSF55073">
    <property type="entry name" value="Nucleotide cyclase"/>
    <property type="match status" value="1"/>
</dbReference>
<dbReference type="Pfam" id="PF00990">
    <property type="entry name" value="GGDEF"/>
    <property type="match status" value="1"/>
</dbReference>
<dbReference type="RefSeq" id="WP_149503388.1">
    <property type="nucleotide sequence ID" value="NZ_CP035708.1"/>
</dbReference>
<evidence type="ECO:0000259" key="2">
    <source>
        <dbReference type="PROSITE" id="PS50883"/>
    </source>
</evidence>
<evidence type="ECO:0000313" key="7">
    <source>
        <dbReference type="Proteomes" id="UP001549111"/>
    </source>
</evidence>
<dbReference type="InterPro" id="IPR001633">
    <property type="entry name" value="EAL_dom"/>
</dbReference>